<keyword evidence="3" id="KW-1185">Reference proteome</keyword>
<proteinExistence type="predicted"/>
<name>A0A508SSA7_9BRAD</name>
<sequence length="225" mass="24529">MLNFPEISKLQTASRLFGVSDNETDSFRCQETLAVNRRSLEFTRASRSADHGLPLRGYFLTVGSVLAYLLMATGWVLPAQLPNRFAEPDPVRPSIRIHSGLKGPERVVIDTNQRLPASADKEIAAATSRPDHAPDASTGSDAPTDEDEVSPVTLPPGVRNSLAQSAVEDISRNFIALASPEITHKLSHLSAEKRHRAARRATPHGRCDSAPHSSCSDTFALTRLW</sequence>
<organism evidence="2 3">
    <name type="scientific">Bradyrhizobium ivorense</name>
    <dbReference type="NCBI Taxonomy" id="2511166"/>
    <lineage>
        <taxon>Bacteria</taxon>
        <taxon>Pseudomonadati</taxon>
        <taxon>Pseudomonadota</taxon>
        <taxon>Alphaproteobacteria</taxon>
        <taxon>Hyphomicrobiales</taxon>
        <taxon>Nitrobacteraceae</taxon>
        <taxon>Bradyrhizobium</taxon>
    </lineage>
</organism>
<evidence type="ECO:0000256" key="1">
    <source>
        <dbReference type="SAM" id="MobiDB-lite"/>
    </source>
</evidence>
<feature type="compositionally biased region" description="Basic and acidic residues" evidence="1">
    <location>
        <begin position="124"/>
        <end position="134"/>
    </location>
</feature>
<gene>
    <name evidence="2" type="ORF">CI1B_03400</name>
</gene>
<feature type="region of interest" description="Disordered" evidence="1">
    <location>
        <begin position="124"/>
        <end position="158"/>
    </location>
</feature>
<dbReference type="RefSeq" id="WP_139857145.1">
    <property type="nucleotide sequence ID" value="NZ_CAADFC020000004.1"/>
</dbReference>
<evidence type="ECO:0000313" key="3">
    <source>
        <dbReference type="Proteomes" id="UP000328092"/>
    </source>
</evidence>
<comment type="caution">
    <text evidence="2">The sequence shown here is derived from an EMBL/GenBank/DDBJ whole genome shotgun (WGS) entry which is preliminary data.</text>
</comment>
<protein>
    <submittedName>
        <fullName evidence="2">Uncharacterized protein</fullName>
    </submittedName>
</protein>
<evidence type="ECO:0000313" key="2">
    <source>
        <dbReference type="EMBL" id="VIO65243.1"/>
    </source>
</evidence>
<reference evidence="2" key="1">
    <citation type="submission" date="2019-02" db="EMBL/GenBank/DDBJ databases">
        <authorList>
            <person name="Pothier F.J."/>
        </authorList>
    </citation>
    <scope>NUCLEOTIDE SEQUENCE</scope>
    <source>
        <strain evidence="2">CI-1B</strain>
    </source>
</reference>
<accession>A0A508SSA7</accession>
<dbReference type="OrthoDB" id="8252524at2"/>
<feature type="region of interest" description="Disordered" evidence="1">
    <location>
        <begin position="192"/>
        <end position="215"/>
    </location>
</feature>
<feature type="compositionally biased region" description="Basic residues" evidence="1">
    <location>
        <begin position="193"/>
        <end position="203"/>
    </location>
</feature>
<dbReference type="EMBL" id="CAADFC020000004">
    <property type="protein sequence ID" value="VIO65243.1"/>
    <property type="molecule type" value="Genomic_DNA"/>
</dbReference>
<dbReference type="AlphaFoldDB" id="A0A508SSA7"/>
<dbReference type="Proteomes" id="UP000328092">
    <property type="component" value="Unassembled WGS sequence"/>
</dbReference>